<dbReference type="CDD" id="cd11061">
    <property type="entry name" value="CYP67-like"/>
    <property type="match status" value="1"/>
</dbReference>
<sequence length="542" mass="60958">MSAILLAFATLAGVASHLFFFKHGERHLYPLRYLQSFLLACSIITIAQTYHADLSVSTAVAHTAKYASLYLCGLYGSLVIYRLSFNPLNKVPGPYWSRLSKFDFVRRAAPKMNSHQVLLDLHRQYGHFVRVGPNDVSITHPDAVEVILGNKSRCTKSSWYSLDHPSVSMHTTRDRTVHDRRRRIWSPAFSDRALRGYEERIRGYNDLLIRKLDESGGQPLDMAQWFNWYSFDVMGELGFGSSFNMLSSGETHWAIRILNAGMDPIGLCFPPWLFRVLIAIPGLSGDWWKFNDYAASQLDARIKVQGKNENPDITHFLLEQYLKNDEATQKAQLPFLRADSKLIIVAGSDTTAATLVHLFYHLAVEPGLLDSLREEIDALVPPGKRIEHQQIQDATLLNGAINETLRLHPPVPSGGFRKTPVEGLEIGGVYIPVNTVVQIPSWAMARDPSIWPSPESFVPERYGSRSDLMPYPGAFAPFSIGPYACIGKNLAYMEVRMLVAQIVRMFDVRLAEGESGEDLLVGSKDHFTVGLGGLRMCFERRK</sequence>
<keyword evidence="10" id="KW-0503">Monooxygenase</keyword>
<dbReference type="GO" id="GO:0016020">
    <property type="term" value="C:membrane"/>
    <property type="evidence" value="ECO:0007669"/>
    <property type="project" value="UniProtKB-SubCell"/>
</dbReference>
<proteinExistence type="inferred from homology"/>
<dbReference type="Pfam" id="PF00067">
    <property type="entry name" value="p450"/>
    <property type="match status" value="1"/>
</dbReference>
<dbReference type="SUPFAM" id="SSF48264">
    <property type="entry name" value="Cytochrome P450"/>
    <property type="match status" value="1"/>
</dbReference>
<dbReference type="FunFam" id="1.10.630.10:FF:000063">
    <property type="entry name" value="Cytochrome P450 monooxygenase"/>
    <property type="match status" value="1"/>
</dbReference>
<feature type="binding site" description="axial binding residue" evidence="12">
    <location>
        <position position="485"/>
    </location>
    <ligand>
        <name>heme</name>
        <dbReference type="ChEBI" id="CHEBI:30413"/>
    </ligand>
    <ligandPart>
        <name>Fe</name>
        <dbReference type="ChEBI" id="CHEBI:18248"/>
    </ligandPart>
</feature>
<comment type="subcellular location">
    <subcellularLocation>
        <location evidence="2">Membrane</location>
    </subcellularLocation>
</comment>
<dbReference type="InterPro" id="IPR002401">
    <property type="entry name" value="Cyt_P450_E_grp-I"/>
</dbReference>
<evidence type="ECO:0000256" key="9">
    <source>
        <dbReference type="ARBA" id="ARBA00023004"/>
    </source>
</evidence>
<evidence type="ECO:0000256" key="3">
    <source>
        <dbReference type="ARBA" id="ARBA00010617"/>
    </source>
</evidence>
<keyword evidence="11 13" id="KW-0472">Membrane</keyword>
<evidence type="ECO:0000256" key="6">
    <source>
        <dbReference type="ARBA" id="ARBA00022723"/>
    </source>
</evidence>
<evidence type="ECO:0000256" key="4">
    <source>
        <dbReference type="ARBA" id="ARBA00022617"/>
    </source>
</evidence>
<evidence type="ECO:0000256" key="12">
    <source>
        <dbReference type="PIRSR" id="PIRSR602401-1"/>
    </source>
</evidence>
<feature type="transmembrane region" description="Helical" evidence="13">
    <location>
        <begin position="32"/>
        <end position="52"/>
    </location>
</feature>
<evidence type="ECO:0000256" key="2">
    <source>
        <dbReference type="ARBA" id="ARBA00004370"/>
    </source>
</evidence>
<organism evidence="14 15">
    <name type="scientific">Exophiala sideris</name>
    <dbReference type="NCBI Taxonomy" id="1016849"/>
    <lineage>
        <taxon>Eukaryota</taxon>
        <taxon>Fungi</taxon>
        <taxon>Dikarya</taxon>
        <taxon>Ascomycota</taxon>
        <taxon>Pezizomycotina</taxon>
        <taxon>Eurotiomycetes</taxon>
        <taxon>Chaetothyriomycetidae</taxon>
        <taxon>Chaetothyriales</taxon>
        <taxon>Herpotrichiellaceae</taxon>
        <taxon>Exophiala</taxon>
    </lineage>
</organism>
<comment type="similarity">
    <text evidence="3">Belongs to the cytochrome P450 family.</text>
</comment>
<name>A0A0D1X4T3_9EURO</name>
<comment type="cofactor">
    <cofactor evidence="1 12">
        <name>heme</name>
        <dbReference type="ChEBI" id="CHEBI:30413"/>
    </cofactor>
</comment>
<dbReference type="PANTHER" id="PTHR24305:SF112">
    <property type="entry name" value="L-ORNITHINE-N5-MONOOXYGENASE (EUROFUNG)"/>
    <property type="match status" value="1"/>
</dbReference>
<dbReference type="GO" id="GO:0016705">
    <property type="term" value="F:oxidoreductase activity, acting on paired donors, with incorporation or reduction of molecular oxygen"/>
    <property type="evidence" value="ECO:0007669"/>
    <property type="project" value="InterPro"/>
</dbReference>
<dbReference type="GO" id="GO:1902181">
    <property type="term" value="P:verruculogen biosynthetic process"/>
    <property type="evidence" value="ECO:0007669"/>
    <property type="project" value="UniProtKB-ARBA"/>
</dbReference>
<dbReference type="HOGENOM" id="CLU_001570_14_10_1"/>
<evidence type="ECO:0000256" key="10">
    <source>
        <dbReference type="ARBA" id="ARBA00023033"/>
    </source>
</evidence>
<dbReference type="InterPro" id="IPR001128">
    <property type="entry name" value="Cyt_P450"/>
</dbReference>
<gene>
    <name evidence="14" type="ORF">PV11_04733</name>
</gene>
<dbReference type="Proteomes" id="UP000053599">
    <property type="component" value="Unassembled WGS sequence"/>
</dbReference>
<evidence type="ECO:0000256" key="8">
    <source>
        <dbReference type="ARBA" id="ARBA00023002"/>
    </source>
</evidence>
<dbReference type="InterPro" id="IPR036396">
    <property type="entry name" value="Cyt_P450_sf"/>
</dbReference>
<dbReference type="GO" id="GO:0005506">
    <property type="term" value="F:iron ion binding"/>
    <property type="evidence" value="ECO:0007669"/>
    <property type="project" value="InterPro"/>
</dbReference>
<evidence type="ECO:0000256" key="13">
    <source>
        <dbReference type="SAM" id="Phobius"/>
    </source>
</evidence>
<dbReference type="STRING" id="1016849.A0A0D1X4T3"/>
<dbReference type="AlphaFoldDB" id="A0A0D1X4T3"/>
<evidence type="ECO:0000256" key="7">
    <source>
        <dbReference type="ARBA" id="ARBA00022989"/>
    </source>
</evidence>
<dbReference type="EMBL" id="KN846952">
    <property type="protein sequence ID" value="KIV82636.1"/>
    <property type="molecule type" value="Genomic_DNA"/>
</dbReference>
<dbReference type="Gene3D" id="1.10.630.10">
    <property type="entry name" value="Cytochrome P450"/>
    <property type="match status" value="1"/>
</dbReference>
<keyword evidence="6 12" id="KW-0479">Metal-binding</keyword>
<dbReference type="PANTHER" id="PTHR24305">
    <property type="entry name" value="CYTOCHROME P450"/>
    <property type="match status" value="1"/>
</dbReference>
<dbReference type="PRINTS" id="PR00385">
    <property type="entry name" value="P450"/>
</dbReference>
<keyword evidence="5 13" id="KW-0812">Transmembrane</keyword>
<evidence type="ECO:0000256" key="11">
    <source>
        <dbReference type="ARBA" id="ARBA00023136"/>
    </source>
</evidence>
<protein>
    <submittedName>
        <fullName evidence="14">Uncharacterized protein</fullName>
    </submittedName>
</protein>
<dbReference type="PRINTS" id="PR00463">
    <property type="entry name" value="EP450I"/>
</dbReference>
<keyword evidence="4 12" id="KW-0349">Heme</keyword>
<dbReference type="OrthoDB" id="6692864at2759"/>
<keyword evidence="9 12" id="KW-0408">Iron</keyword>
<keyword evidence="8" id="KW-0560">Oxidoreductase</keyword>
<dbReference type="GO" id="GO:0004497">
    <property type="term" value="F:monooxygenase activity"/>
    <property type="evidence" value="ECO:0007669"/>
    <property type="project" value="UniProtKB-KW"/>
</dbReference>
<reference evidence="14 15" key="1">
    <citation type="submission" date="2015-01" db="EMBL/GenBank/DDBJ databases">
        <title>The Genome Sequence of Exophiala sideris CBS121828.</title>
        <authorList>
            <consortium name="The Broad Institute Genomics Platform"/>
            <person name="Cuomo C."/>
            <person name="de Hoog S."/>
            <person name="Gorbushina A."/>
            <person name="Stielow B."/>
            <person name="Teixiera M."/>
            <person name="Abouelleil A."/>
            <person name="Chapman S.B."/>
            <person name="Priest M."/>
            <person name="Young S.K."/>
            <person name="Wortman J."/>
            <person name="Nusbaum C."/>
            <person name="Birren B."/>
        </authorList>
    </citation>
    <scope>NUCLEOTIDE SEQUENCE [LARGE SCALE GENOMIC DNA]</scope>
    <source>
        <strain evidence="14 15">CBS 121828</strain>
    </source>
</reference>
<dbReference type="InterPro" id="IPR050121">
    <property type="entry name" value="Cytochrome_P450_monoxygenase"/>
</dbReference>
<evidence type="ECO:0000256" key="5">
    <source>
        <dbReference type="ARBA" id="ARBA00022692"/>
    </source>
</evidence>
<evidence type="ECO:0000313" key="15">
    <source>
        <dbReference type="Proteomes" id="UP000053599"/>
    </source>
</evidence>
<evidence type="ECO:0000313" key="14">
    <source>
        <dbReference type="EMBL" id="KIV82636.1"/>
    </source>
</evidence>
<keyword evidence="7 13" id="KW-1133">Transmembrane helix</keyword>
<dbReference type="GO" id="GO:0020037">
    <property type="term" value="F:heme binding"/>
    <property type="evidence" value="ECO:0007669"/>
    <property type="project" value="InterPro"/>
</dbReference>
<evidence type="ECO:0000256" key="1">
    <source>
        <dbReference type="ARBA" id="ARBA00001971"/>
    </source>
</evidence>
<accession>A0A0D1X4T3</accession>